<evidence type="ECO:0000256" key="1">
    <source>
        <dbReference type="SAM" id="SignalP"/>
    </source>
</evidence>
<dbReference type="Proteomes" id="UP001371299">
    <property type="component" value="Unassembled WGS sequence"/>
</dbReference>
<accession>A0ABU8Y832</accession>
<evidence type="ECO:0000313" key="3">
    <source>
        <dbReference type="Proteomes" id="UP001371299"/>
    </source>
</evidence>
<feature type="signal peptide" evidence="1">
    <location>
        <begin position="1"/>
        <end position="25"/>
    </location>
</feature>
<keyword evidence="3" id="KW-1185">Reference proteome</keyword>
<name>A0ABU8Y832_9CORY</name>
<proteinExistence type="predicted"/>
<protein>
    <submittedName>
        <fullName evidence="2">Uncharacterized protein</fullName>
    </submittedName>
</protein>
<evidence type="ECO:0000313" key="2">
    <source>
        <dbReference type="EMBL" id="MEK0146443.1"/>
    </source>
</evidence>
<dbReference type="EMBL" id="JBBMGJ010000026">
    <property type="protein sequence ID" value="MEK0146443.1"/>
    <property type="molecule type" value="Genomic_DNA"/>
</dbReference>
<sequence>MQIVVAVVALACASVAAVFAPASFAVGSGTVVIKAGFKGLYLTTACALA</sequence>
<dbReference type="RefSeq" id="WP_288794592.1">
    <property type="nucleotide sequence ID" value="NZ_JBBMGJ010000026.1"/>
</dbReference>
<reference evidence="2 3" key="1">
    <citation type="submission" date="2024-01" db="EMBL/GenBank/DDBJ databases">
        <title>Description of two novel Corynebacterium species isolated from human nasal passages and skin.</title>
        <authorList>
            <person name="Popowitch E."/>
            <person name="Tran T.H."/>
            <person name="Escapa I.F."/>
            <person name="Bhatt E."/>
            <person name="Sozat A.K."/>
            <person name="Roberts A.Q."/>
            <person name="Segre J.A."/>
            <person name="Kong H."/>
            <person name="Conlan S."/>
            <person name="Lemon K.P."/>
            <person name="Kelly M.S."/>
        </authorList>
    </citation>
    <scope>NUCLEOTIDE SEQUENCE [LARGE SCALE GENOMIC DNA]</scope>
    <source>
        <strain evidence="2 3">KPL2619</strain>
    </source>
</reference>
<gene>
    <name evidence="2" type="ORF">WMQ01_10275</name>
</gene>
<feature type="chain" id="PRO_5045334048" evidence="1">
    <location>
        <begin position="26"/>
        <end position="49"/>
    </location>
</feature>
<comment type="caution">
    <text evidence="2">The sequence shown here is derived from an EMBL/GenBank/DDBJ whole genome shotgun (WGS) entry which is preliminary data.</text>
</comment>
<keyword evidence="1" id="KW-0732">Signal</keyword>
<organism evidence="2 3">
    <name type="scientific">Corynebacterium yonathiae</name>
    <dbReference type="NCBI Taxonomy" id="2913504"/>
    <lineage>
        <taxon>Bacteria</taxon>
        <taxon>Bacillati</taxon>
        <taxon>Actinomycetota</taxon>
        <taxon>Actinomycetes</taxon>
        <taxon>Mycobacteriales</taxon>
        <taxon>Corynebacteriaceae</taxon>
        <taxon>Corynebacterium</taxon>
    </lineage>
</organism>